<dbReference type="SMART" id="SM00387">
    <property type="entry name" value="HATPase_c"/>
    <property type="match status" value="1"/>
</dbReference>
<name>A0A344TLW7_9BACT</name>
<organism evidence="10 11">
    <name type="scientific">Runella rosea</name>
    <dbReference type="NCBI Taxonomy" id="2259595"/>
    <lineage>
        <taxon>Bacteria</taxon>
        <taxon>Pseudomonadati</taxon>
        <taxon>Bacteroidota</taxon>
        <taxon>Cytophagia</taxon>
        <taxon>Cytophagales</taxon>
        <taxon>Spirosomataceae</taxon>
        <taxon>Runella</taxon>
    </lineage>
</organism>
<evidence type="ECO:0000256" key="3">
    <source>
        <dbReference type="ARBA" id="ARBA00022679"/>
    </source>
</evidence>
<keyword evidence="3" id="KW-0808">Transferase</keyword>
<accession>A0A344TLW7</accession>
<keyword evidence="8" id="KW-0472">Membrane</keyword>
<dbReference type="InterPro" id="IPR000014">
    <property type="entry name" value="PAS"/>
</dbReference>
<dbReference type="Pfam" id="PF13188">
    <property type="entry name" value="PAS_8"/>
    <property type="match status" value="1"/>
</dbReference>
<evidence type="ECO:0000313" key="10">
    <source>
        <dbReference type="EMBL" id="AXE19638.1"/>
    </source>
</evidence>
<dbReference type="GO" id="GO:0000160">
    <property type="term" value="P:phosphorelay signal transduction system"/>
    <property type="evidence" value="ECO:0007669"/>
    <property type="project" value="UniProtKB-KW"/>
</dbReference>
<keyword evidence="6" id="KW-0067">ATP-binding</keyword>
<dbReference type="Gene3D" id="3.30.565.10">
    <property type="entry name" value="Histidine kinase-like ATPase, C-terminal domain"/>
    <property type="match status" value="1"/>
</dbReference>
<dbReference type="PRINTS" id="PR00344">
    <property type="entry name" value="BCTRLSENSOR"/>
</dbReference>
<dbReference type="AlphaFoldDB" id="A0A344TLW7"/>
<evidence type="ECO:0000256" key="1">
    <source>
        <dbReference type="ARBA" id="ARBA00000085"/>
    </source>
</evidence>
<feature type="domain" description="Histidine kinase" evidence="9">
    <location>
        <begin position="225"/>
        <end position="442"/>
    </location>
</feature>
<proteinExistence type="predicted"/>
<dbReference type="GO" id="GO:0005524">
    <property type="term" value="F:ATP binding"/>
    <property type="evidence" value="ECO:0007669"/>
    <property type="project" value="UniProtKB-KW"/>
</dbReference>
<comment type="catalytic activity">
    <reaction evidence="1">
        <text>ATP + protein L-histidine = ADP + protein N-phospho-L-histidine.</text>
        <dbReference type="EC" id="2.7.13.3"/>
    </reaction>
</comment>
<dbReference type="InterPro" id="IPR005467">
    <property type="entry name" value="His_kinase_dom"/>
</dbReference>
<dbReference type="InterPro" id="IPR035965">
    <property type="entry name" value="PAS-like_dom_sf"/>
</dbReference>
<evidence type="ECO:0000256" key="5">
    <source>
        <dbReference type="ARBA" id="ARBA00022777"/>
    </source>
</evidence>
<keyword evidence="8" id="KW-0812">Transmembrane</keyword>
<dbReference type="Pfam" id="PF02518">
    <property type="entry name" value="HATPase_c"/>
    <property type="match status" value="1"/>
</dbReference>
<keyword evidence="8" id="KW-1133">Transmembrane helix</keyword>
<evidence type="ECO:0000259" key="9">
    <source>
        <dbReference type="PROSITE" id="PS50109"/>
    </source>
</evidence>
<dbReference type="GO" id="GO:0004673">
    <property type="term" value="F:protein histidine kinase activity"/>
    <property type="evidence" value="ECO:0007669"/>
    <property type="project" value="UniProtKB-EC"/>
</dbReference>
<keyword evidence="5 10" id="KW-0418">Kinase</keyword>
<dbReference type="OrthoDB" id="1931120at2"/>
<feature type="transmembrane region" description="Helical" evidence="8">
    <location>
        <begin position="7"/>
        <end position="25"/>
    </location>
</feature>
<evidence type="ECO:0000256" key="4">
    <source>
        <dbReference type="ARBA" id="ARBA00022741"/>
    </source>
</evidence>
<keyword evidence="11" id="KW-1185">Reference proteome</keyword>
<evidence type="ECO:0000256" key="8">
    <source>
        <dbReference type="SAM" id="Phobius"/>
    </source>
</evidence>
<dbReference type="EC" id="2.7.13.3" evidence="2"/>
<dbReference type="PANTHER" id="PTHR43065:SF46">
    <property type="entry name" value="C4-DICARBOXYLATE TRANSPORT SENSOR PROTEIN DCTB"/>
    <property type="match status" value="1"/>
</dbReference>
<dbReference type="KEGG" id="run:DR864_18805"/>
<dbReference type="InterPro" id="IPR036890">
    <property type="entry name" value="HATPase_C_sf"/>
</dbReference>
<feature type="transmembrane region" description="Helical" evidence="8">
    <location>
        <begin position="31"/>
        <end position="52"/>
    </location>
</feature>
<dbReference type="EMBL" id="CP030850">
    <property type="protein sequence ID" value="AXE19638.1"/>
    <property type="molecule type" value="Genomic_DNA"/>
</dbReference>
<evidence type="ECO:0000256" key="2">
    <source>
        <dbReference type="ARBA" id="ARBA00012438"/>
    </source>
</evidence>
<dbReference type="PANTHER" id="PTHR43065">
    <property type="entry name" value="SENSOR HISTIDINE KINASE"/>
    <property type="match status" value="1"/>
</dbReference>
<evidence type="ECO:0000256" key="6">
    <source>
        <dbReference type="ARBA" id="ARBA00022840"/>
    </source>
</evidence>
<dbReference type="Proteomes" id="UP000251993">
    <property type="component" value="Chromosome"/>
</dbReference>
<dbReference type="InterPro" id="IPR003594">
    <property type="entry name" value="HATPase_dom"/>
</dbReference>
<dbReference type="SUPFAM" id="SSF55785">
    <property type="entry name" value="PYP-like sensor domain (PAS domain)"/>
    <property type="match status" value="1"/>
</dbReference>
<evidence type="ECO:0000313" key="11">
    <source>
        <dbReference type="Proteomes" id="UP000251993"/>
    </source>
</evidence>
<protein>
    <recommendedName>
        <fullName evidence="2">histidine kinase</fullName>
        <ecNumber evidence="2">2.7.13.3</ecNumber>
    </recommendedName>
</protein>
<reference evidence="10 11" key="1">
    <citation type="submission" date="2018-07" db="EMBL/GenBank/DDBJ databases">
        <title>Genome sequencing of Runella.</title>
        <authorList>
            <person name="Baek M.-G."/>
            <person name="Yi H."/>
        </authorList>
    </citation>
    <scope>NUCLEOTIDE SEQUENCE [LARGE SCALE GENOMIC DNA]</scope>
    <source>
        <strain evidence="10 11">HYN0085</strain>
    </source>
</reference>
<dbReference type="Gene3D" id="3.30.450.20">
    <property type="entry name" value="PAS domain"/>
    <property type="match status" value="1"/>
</dbReference>
<dbReference type="SUPFAM" id="SSF55874">
    <property type="entry name" value="ATPase domain of HSP90 chaperone/DNA topoisomerase II/histidine kinase"/>
    <property type="match status" value="1"/>
</dbReference>
<sequence>MKHFSIGILWRVFWLTLSLCALLYFVPDEQWILSALMAFMSAIAVFQLYYYATSTNRKLARFFESVRYSDFAVKFRSDDKMGESFREINQQFNEVLEAFRVARAEKEANLQYLNTIVQHISTGLISFGSDGRVELVNSAALKMLGIYRLRQLEDLQEPHPQLFTLIATLRTGVRQLYQTSDDESLSVQATQIQLRGKVLRILVLQNIQSELQQKEIEAWQNLTRVLRHEIMNSLTPILSLVGTMKEIVQLDIAPVAPDNEGVQDLTEALQTLEKRSAGIIQFVNAYRDFTTLPKPTFVEIPARELLSGVLQLFQKSLQEAFIKTTLTIVPDSLVITADADQIEQVLINLIKNAIEALQGHANALLTIRAYSDMNQRVYIEVADNGLGIEPEALERIFIPFYTTKKTGSGIGLSLSRQIMQQHGGQLSVTSEVGRGTTFVIIL</sequence>
<gene>
    <name evidence="10" type="ORF">DR864_18805</name>
</gene>
<keyword evidence="4" id="KW-0547">Nucleotide-binding</keyword>
<dbReference type="InterPro" id="IPR004358">
    <property type="entry name" value="Sig_transdc_His_kin-like_C"/>
</dbReference>
<evidence type="ECO:0000256" key="7">
    <source>
        <dbReference type="ARBA" id="ARBA00023012"/>
    </source>
</evidence>
<dbReference type="PROSITE" id="PS50109">
    <property type="entry name" value="HIS_KIN"/>
    <property type="match status" value="1"/>
</dbReference>
<dbReference type="RefSeq" id="WP_114068406.1">
    <property type="nucleotide sequence ID" value="NZ_CP030850.1"/>
</dbReference>
<keyword evidence="7" id="KW-0902">Two-component regulatory system</keyword>